<sequence length="167" mass="19208">MPLLLVITAFRQTHKHLEQPRLARIPHPVPKKCNSRSPAFRICRWQRGLGCLRLICKCTHLLTRVRKRPSYQMSFMSMLRMLGDEVIFRHFSAVVDVIKYVLRMSWSYVVRCSIHACTPQTIRSDHLHHGRYDSASTKLEAKTRSSALSSSTSSDIRKGVTQLGNSM</sequence>
<feature type="compositionally biased region" description="Low complexity" evidence="1">
    <location>
        <begin position="145"/>
        <end position="154"/>
    </location>
</feature>
<organism evidence="2 3">
    <name type="scientific">Lophiostoma macrostomum CBS 122681</name>
    <dbReference type="NCBI Taxonomy" id="1314788"/>
    <lineage>
        <taxon>Eukaryota</taxon>
        <taxon>Fungi</taxon>
        <taxon>Dikarya</taxon>
        <taxon>Ascomycota</taxon>
        <taxon>Pezizomycotina</taxon>
        <taxon>Dothideomycetes</taxon>
        <taxon>Pleosporomycetidae</taxon>
        <taxon>Pleosporales</taxon>
        <taxon>Lophiostomataceae</taxon>
        <taxon>Lophiostoma</taxon>
    </lineage>
</organism>
<name>A0A6A6TMB5_9PLEO</name>
<proteinExistence type="predicted"/>
<dbReference type="AlphaFoldDB" id="A0A6A6TMB5"/>
<protein>
    <submittedName>
        <fullName evidence="2">Uncharacterized protein</fullName>
    </submittedName>
</protein>
<dbReference type="EMBL" id="MU004295">
    <property type="protein sequence ID" value="KAF2661195.1"/>
    <property type="molecule type" value="Genomic_DNA"/>
</dbReference>
<dbReference type="Proteomes" id="UP000799324">
    <property type="component" value="Unassembled WGS sequence"/>
</dbReference>
<accession>A0A6A6TMB5</accession>
<evidence type="ECO:0000313" key="3">
    <source>
        <dbReference type="Proteomes" id="UP000799324"/>
    </source>
</evidence>
<feature type="region of interest" description="Disordered" evidence="1">
    <location>
        <begin position="143"/>
        <end position="167"/>
    </location>
</feature>
<reference evidence="2" key="1">
    <citation type="journal article" date="2020" name="Stud. Mycol.">
        <title>101 Dothideomycetes genomes: a test case for predicting lifestyles and emergence of pathogens.</title>
        <authorList>
            <person name="Haridas S."/>
            <person name="Albert R."/>
            <person name="Binder M."/>
            <person name="Bloem J."/>
            <person name="Labutti K."/>
            <person name="Salamov A."/>
            <person name="Andreopoulos B."/>
            <person name="Baker S."/>
            <person name="Barry K."/>
            <person name="Bills G."/>
            <person name="Bluhm B."/>
            <person name="Cannon C."/>
            <person name="Castanera R."/>
            <person name="Culley D."/>
            <person name="Daum C."/>
            <person name="Ezra D."/>
            <person name="Gonzalez J."/>
            <person name="Henrissat B."/>
            <person name="Kuo A."/>
            <person name="Liang C."/>
            <person name="Lipzen A."/>
            <person name="Lutzoni F."/>
            <person name="Magnuson J."/>
            <person name="Mondo S."/>
            <person name="Nolan M."/>
            <person name="Ohm R."/>
            <person name="Pangilinan J."/>
            <person name="Park H.-J."/>
            <person name="Ramirez L."/>
            <person name="Alfaro M."/>
            <person name="Sun H."/>
            <person name="Tritt A."/>
            <person name="Yoshinaga Y."/>
            <person name="Zwiers L.-H."/>
            <person name="Turgeon B."/>
            <person name="Goodwin S."/>
            <person name="Spatafora J."/>
            <person name="Crous P."/>
            <person name="Grigoriev I."/>
        </authorList>
    </citation>
    <scope>NUCLEOTIDE SEQUENCE</scope>
    <source>
        <strain evidence="2">CBS 122681</strain>
    </source>
</reference>
<gene>
    <name evidence="2" type="ORF">K491DRAFT_480966</name>
</gene>
<evidence type="ECO:0000313" key="2">
    <source>
        <dbReference type="EMBL" id="KAF2661195.1"/>
    </source>
</evidence>
<evidence type="ECO:0000256" key="1">
    <source>
        <dbReference type="SAM" id="MobiDB-lite"/>
    </source>
</evidence>
<keyword evidence="3" id="KW-1185">Reference proteome</keyword>